<dbReference type="AlphaFoldDB" id="A0A2K3CR42"/>
<keyword evidence="1" id="KW-0472">Membrane</keyword>
<dbReference type="InterPro" id="IPR021067">
    <property type="entry name" value="Glycosyltransferase"/>
</dbReference>
<dbReference type="Pfam" id="PF11397">
    <property type="entry name" value="GlcNAc"/>
    <property type="match status" value="1"/>
</dbReference>
<sequence length="147" mass="15507">MRLVNYGKASSKIPSSEVRCPVAFAAGLLLGLILAAGALLMGRHLPPLAPDADDIYVSLGAYRDKECAQTLVNLFRQTAAAAAPEAAVAGAVEAEPDLDEIPPTQLTPPQPGVNPVELACARAVADFWSRLMQFAQLGVPQNGLRWC</sequence>
<organism evidence="2 3">
    <name type="scientific">Chlamydomonas reinhardtii</name>
    <name type="common">Chlamydomonas smithii</name>
    <dbReference type="NCBI Taxonomy" id="3055"/>
    <lineage>
        <taxon>Eukaryota</taxon>
        <taxon>Viridiplantae</taxon>
        <taxon>Chlorophyta</taxon>
        <taxon>core chlorophytes</taxon>
        <taxon>Chlorophyceae</taxon>
        <taxon>CS clade</taxon>
        <taxon>Chlamydomonadales</taxon>
        <taxon>Chlamydomonadaceae</taxon>
        <taxon>Chlamydomonas</taxon>
    </lineage>
</organism>
<dbReference type="InParanoid" id="A0A2K3CR42"/>
<dbReference type="KEGG" id="cre:CHLRE_17g733026v5"/>
<proteinExistence type="predicted"/>
<dbReference type="EMBL" id="CM008978">
    <property type="protein sequence ID" value="PNW70750.1"/>
    <property type="molecule type" value="Genomic_DNA"/>
</dbReference>
<keyword evidence="1" id="KW-0812">Transmembrane</keyword>
<evidence type="ECO:0000313" key="2">
    <source>
        <dbReference type="EMBL" id="PNW70750.1"/>
    </source>
</evidence>
<keyword evidence="1" id="KW-1133">Transmembrane helix</keyword>
<dbReference type="GeneID" id="66057092"/>
<protein>
    <submittedName>
        <fullName evidence="2">Uncharacterized protein</fullName>
    </submittedName>
</protein>
<evidence type="ECO:0000313" key="3">
    <source>
        <dbReference type="Proteomes" id="UP000006906"/>
    </source>
</evidence>
<dbReference type="RefSeq" id="XP_042914920.1">
    <property type="nucleotide sequence ID" value="XM_043072461.1"/>
</dbReference>
<evidence type="ECO:0000256" key="1">
    <source>
        <dbReference type="SAM" id="Phobius"/>
    </source>
</evidence>
<keyword evidence="3" id="KW-1185">Reference proteome</keyword>
<gene>
    <name evidence="2" type="ORF">CHLRE_17g733026v5</name>
</gene>
<name>A0A2K3CR42_CHLRE</name>
<reference evidence="2 3" key="1">
    <citation type="journal article" date="2007" name="Science">
        <title>The Chlamydomonas genome reveals the evolution of key animal and plant functions.</title>
        <authorList>
            <person name="Merchant S.S."/>
            <person name="Prochnik S.E."/>
            <person name="Vallon O."/>
            <person name="Harris E.H."/>
            <person name="Karpowicz S.J."/>
            <person name="Witman G.B."/>
            <person name="Terry A."/>
            <person name="Salamov A."/>
            <person name="Fritz-Laylin L.K."/>
            <person name="Marechal-Drouard L."/>
            <person name="Marshall W.F."/>
            <person name="Qu L.H."/>
            <person name="Nelson D.R."/>
            <person name="Sanderfoot A.A."/>
            <person name="Spalding M.H."/>
            <person name="Kapitonov V.V."/>
            <person name="Ren Q."/>
            <person name="Ferris P."/>
            <person name="Lindquist E."/>
            <person name="Shapiro H."/>
            <person name="Lucas S.M."/>
            <person name="Grimwood J."/>
            <person name="Schmutz J."/>
            <person name="Cardol P."/>
            <person name="Cerutti H."/>
            <person name="Chanfreau G."/>
            <person name="Chen C.L."/>
            <person name="Cognat V."/>
            <person name="Croft M.T."/>
            <person name="Dent R."/>
            <person name="Dutcher S."/>
            <person name="Fernandez E."/>
            <person name="Fukuzawa H."/>
            <person name="Gonzalez-Ballester D."/>
            <person name="Gonzalez-Halphen D."/>
            <person name="Hallmann A."/>
            <person name="Hanikenne M."/>
            <person name="Hippler M."/>
            <person name="Inwood W."/>
            <person name="Jabbari K."/>
            <person name="Kalanon M."/>
            <person name="Kuras R."/>
            <person name="Lefebvre P.A."/>
            <person name="Lemaire S.D."/>
            <person name="Lobanov A.V."/>
            <person name="Lohr M."/>
            <person name="Manuell A."/>
            <person name="Meier I."/>
            <person name="Mets L."/>
            <person name="Mittag M."/>
            <person name="Mittelmeier T."/>
            <person name="Moroney J.V."/>
            <person name="Moseley J."/>
            <person name="Napoli C."/>
            <person name="Nedelcu A.M."/>
            <person name="Niyogi K."/>
            <person name="Novoselov S.V."/>
            <person name="Paulsen I.T."/>
            <person name="Pazour G."/>
            <person name="Purton S."/>
            <person name="Ral J.P."/>
            <person name="Riano-Pachon D.M."/>
            <person name="Riekhof W."/>
            <person name="Rymarquis L."/>
            <person name="Schroda M."/>
            <person name="Stern D."/>
            <person name="Umen J."/>
            <person name="Willows R."/>
            <person name="Wilson N."/>
            <person name="Zimmer S.L."/>
            <person name="Allmer J."/>
            <person name="Balk J."/>
            <person name="Bisova K."/>
            <person name="Chen C.J."/>
            <person name="Elias M."/>
            <person name="Gendler K."/>
            <person name="Hauser C."/>
            <person name="Lamb M.R."/>
            <person name="Ledford H."/>
            <person name="Long J.C."/>
            <person name="Minagawa J."/>
            <person name="Page M.D."/>
            <person name="Pan J."/>
            <person name="Pootakham W."/>
            <person name="Roje S."/>
            <person name="Rose A."/>
            <person name="Stahlberg E."/>
            <person name="Terauchi A.M."/>
            <person name="Yang P."/>
            <person name="Ball S."/>
            <person name="Bowler C."/>
            <person name="Dieckmann C.L."/>
            <person name="Gladyshev V.N."/>
            <person name="Green P."/>
            <person name="Jorgensen R."/>
            <person name="Mayfield S."/>
            <person name="Mueller-Roeber B."/>
            <person name="Rajamani S."/>
            <person name="Sayre R.T."/>
            <person name="Brokstein P."/>
            <person name="Dubchak I."/>
            <person name="Goodstein D."/>
            <person name="Hornick L."/>
            <person name="Huang Y.W."/>
            <person name="Jhaveri J."/>
            <person name="Luo Y."/>
            <person name="Martinez D."/>
            <person name="Ngau W.C."/>
            <person name="Otillar B."/>
            <person name="Poliakov A."/>
            <person name="Porter A."/>
            <person name="Szajkowski L."/>
            <person name="Werner G."/>
            <person name="Zhou K."/>
            <person name="Grigoriev I.V."/>
            <person name="Rokhsar D.S."/>
            <person name="Grossman A.R."/>
        </authorList>
    </citation>
    <scope>NUCLEOTIDE SEQUENCE [LARGE SCALE GENOMIC DNA]</scope>
    <source>
        <strain evidence="3">CC-503</strain>
    </source>
</reference>
<accession>A0A2K3CR42</accession>
<feature type="transmembrane region" description="Helical" evidence="1">
    <location>
        <begin position="21"/>
        <end position="41"/>
    </location>
</feature>
<dbReference type="Proteomes" id="UP000006906">
    <property type="component" value="Chromosome 17"/>
</dbReference>
<dbReference type="OrthoDB" id="558646at2759"/>
<dbReference type="Gramene" id="PNW70750">
    <property type="protein sequence ID" value="PNW70750"/>
    <property type="gene ID" value="CHLRE_17g733026v5"/>
</dbReference>